<evidence type="ECO:0000256" key="1">
    <source>
        <dbReference type="SAM" id="MobiDB-lite"/>
    </source>
</evidence>
<sequence>MTCLSVSFSMNLYEIVFSAELVAGAQPEKVRANLGKLFNADAERLELLFSGRRLVLKNNLDAATAEKYRATLERAGALVQVLEMNTPPMEEVELAPPPDAPTWLRKPSVSPGRLQIKPRDAYMAAFENVDAPEYSVAEAGADLLPAKPRPAAPLLDLSRLSLAPVGSDMGQAEKPEPQSAPDTSHLKIIPE</sequence>
<dbReference type="PATRIC" id="fig|129140.3.peg.2"/>
<organism evidence="2 3">
    <name type="scientific">Pseudomonas syringae pv. tagetis</name>
    <dbReference type="NCBI Taxonomy" id="129140"/>
    <lineage>
        <taxon>Bacteria</taxon>
        <taxon>Pseudomonadati</taxon>
        <taxon>Pseudomonadota</taxon>
        <taxon>Gammaproteobacteria</taxon>
        <taxon>Pseudomonadales</taxon>
        <taxon>Pseudomonadaceae</taxon>
        <taxon>Pseudomonas</taxon>
    </lineage>
</organism>
<accession>A0A0Q0CGP9</accession>
<dbReference type="AlphaFoldDB" id="A0A0Q0CGP9"/>
<comment type="caution">
    <text evidence="2">The sequence shown here is derived from an EMBL/GenBank/DDBJ whole genome shotgun (WGS) entry which is preliminary data.</text>
</comment>
<gene>
    <name evidence="2" type="ORF">ALO44_04523</name>
</gene>
<feature type="region of interest" description="Disordered" evidence="1">
    <location>
        <begin position="165"/>
        <end position="191"/>
    </location>
</feature>
<dbReference type="Proteomes" id="UP000050474">
    <property type="component" value="Unassembled WGS sequence"/>
</dbReference>
<protein>
    <submittedName>
        <fullName evidence="2">Uncharacterized protein</fullName>
    </submittedName>
</protein>
<dbReference type="STRING" id="129140.ALO44_04523"/>
<evidence type="ECO:0000313" key="2">
    <source>
        <dbReference type="EMBL" id="KPY84325.1"/>
    </source>
</evidence>
<dbReference type="EMBL" id="LJRM01000131">
    <property type="protein sequence ID" value="KPY84325.1"/>
    <property type="molecule type" value="Genomic_DNA"/>
</dbReference>
<evidence type="ECO:0000313" key="3">
    <source>
        <dbReference type="Proteomes" id="UP000050474"/>
    </source>
</evidence>
<reference evidence="2 3" key="1">
    <citation type="submission" date="2015-09" db="EMBL/GenBank/DDBJ databases">
        <title>Genome announcement of multiple Pseudomonas syringae strains.</title>
        <authorList>
            <person name="Thakur S."/>
            <person name="Wang P.W."/>
            <person name="Gong Y."/>
            <person name="Weir B.S."/>
            <person name="Guttman D.S."/>
        </authorList>
    </citation>
    <scope>NUCLEOTIDE SEQUENCE [LARGE SCALE GENOMIC DNA]</scope>
    <source>
        <strain evidence="2 3">ICMP4091</strain>
    </source>
</reference>
<proteinExistence type="predicted"/>
<name>A0A0Q0CGP9_9PSED</name>